<evidence type="ECO:0000256" key="1">
    <source>
        <dbReference type="SAM" id="Phobius"/>
    </source>
</evidence>
<name>A0A7M1KQL6_9PSED</name>
<dbReference type="EMBL" id="CP063073">
    <property type="protein sequence ID" value="QOQ77439.1"/>
    <property type="molecule type" value="Genomic_DNA"/>
</dbReference>
<reference evidence="2 3" key="1">
    <citation type="submission" date="2020-10" db="EMBL/GenBank/DDBJ databases">
        <title>High quality whole genome sequence of Pseudomonas poae PMA22.</title>
        <authorList>
            <person name="Hernandez J.G."/>
            <person name="Rodriguez P."/>
            <person name="Cuevas C."/>
            <person name="de la Calle F."/>
            <person name="Galan B."/>
            <person name="Garcia J.L."/>
        </authorList>
    </citation>
    <scope>NUCLEOTIDE SEQUENCE [LARGE SCALE GENOMIC DNA]</scope>
    <source>
        <strain evidence="2 3">PMA22</strain>
    </source>
</reference>
<dbReference type="Pfam" id="PF19865">
    <property type="entry name" value="DUF6338"/>
    <property type="match status" value="1"/>
</dbReference>
<accession>A0A7M1KQL6</accession>
<feature type="transmembrane region" description="Helical" evidence="1">
    <location>
        <begin position="12"/>
        <end position="29"/>
    </location>
</feature>
<dbReference type="AlphaFoldDB" id="A0A7M1KQL6"/>
<keyword evidence="1" id="KW-0812">Transmembrane</keyword>
<feature type="transmembrane region" description="Helical" evidence="1">
    <location>
        <begin position="41"/>
        <end position="68"/>
    </location>
</feature>
<evidence type="ECO:0000313" key="2">
    <source>
        <dbReference type="EMBL" id="QOQ77439.1"/>
    </source>
</evidence>
<sequence>MNEIVNEVLQVVQSLLSGFVATVIFYWLADAIKPTQFERVIQALMCTAVIQLLVASLEAVCLFIGRWYSLGHWTNQTGTAWSVTLAVTMGLTLAFLSHQDALYRLARRLGFTSKASLSEWRFAFSRNLDRWGVLHMRDGRRLMGYPDVWPDDPQAGHFLMGFPAWVVEGEIIEVQDTARLLIANADVQWVEFLKSKPEAYNE</sequence>
<evidence type="ECO:0000313" key="3">
    <source>
        <dbReference type="Proteomes" id="UP000594923"/>
    </source>
</evidence>
<gene>
    <name evidence="2" type="ORF">IMF22_10545</name>
</gene>
<proteinExistence type="predicted"/>
<organism evidence="2 3">
    <name type="scientific">Pseudomonas poae</name>
    <dbReference type="NCBI Taxonomy" id="200451"/>
    <lineage>
        <taxon>Bacteria</taxon>
        <taxon>Pseudomonadati</taxon>
        <taxon>Pseudomonadota</taxon>
        <taxon>Gammaproteobacteria</taxon>
        <taxon>Pseudomonadales</taxon>
        <taxon>Pseudomonadaceae</taxon>
        <taxon>Pseudomonas</taxon>
    </lineage>
</organism>
<feature type="transmembrane region" description="Helical" evidence="1">
    <location>
        <begin position="80"/>
        <end position="98"/>
    </location>
</feature>
<keyword evidence="1" id="KW-0472">Membrane</keyword>
<dbReference type="RefSeq" id="WP_197628317.1">
    <property type="nucleotide sequence ID" value="NZ_CP063073.1"/>
</dbReference>
<keyword evidence="1" id="KW-1133">Transmembrane helix</keyword>
<dbReference type="Proteomes" id="UP000594923">
    <property type="component" value="Chromosome"/>
</dbReference>
<protein>
    <submittedName>
        <fullName evidence="2">Uncharacterized protein</fullName>
    </submittedName>
</protein>
<dbReference type="InterPro" id="IPR045919">
    <property type="entry name" value="DUF6338"/>
</dbReference>